<dbReference type="InterPro" id="IPR014718">
    <property type="entry name" value="GH-type_carb-bd"/>
</dbReference>
<dbReference type="InterPro" id="IPR012341">
    <property type="entry name" value="6hp_glycosidase-like_sf"/>
</dbReference>
<feature type="domain" description="Glucodextranase N-terminal" evidence="3">
    <location>
        <begin position="34"/>
        <end position="309"/>
    </location>
</feature>
<comment type="caution">
    <text evidence="4">The sequence shown here is derived from an EMBL/GenBank/DDBJ whole genome shotgun (WGS) entry which is preliminary data.</text>
</comment>
<dbReference type="InterPro" id="IPR006425">
    <property type="entry name" value="Glucoamylase_bac"/>
</dbReference>
<dbReference type="GO" id="GO:0004553">
    <property type="term" value="F:hydrolase activity, hydrolyzing O-glycosyl compounds"/>
    <property type="evidence" value="ECO:0007669"/>
    <property type="project" value="TreeGrafter"/>
</dbReference>
<feature type="signal peptide" evidence="1">
    <location>
        <begin position="1"/>
        <end position="31"/>
    </location>
</feature>
<dbReference type="NCBIfam" id="TIGR01535">
    <property type="entry name" value="glucan_glucosid"/>
    <property type="match status" value="1"/>
</dbReference>
<evidence type="ECO:0000259" key="3">
    <source>
        <dbReference type="Pfam" id="PF09137"/>
    </source>
</evidence>
<feature type="domain" description="GH15-like" evidence="2">
    <location>
        <begin position="326"/>
        <end position="776"/>
    </location>
</feature>
<keyword evidence="1" id="KW-0732">Signal</keyword>
<name>A0A560GP12_9PROT</name>
<dbReference type="Proteomes" id="UP000315751">
    <property type="component" value="Unassembled WGS sequence"/>
</dbReference>
<gene>
    <name evidence="4" type="ORF">FBZ90_11933</name>
</gene>
<dbReference type="Pfam" id="PF00723">
    <property type="entry name" value="Glyco_hydro_15"/>
    <property type="match status" value="1"/>
</dbReference>
<dbReference type="SUPFAM" id="SSF48208">
    <property type="entry name" value="Six-hairpin glycosidases"/>
    <property type="match status" value="1"/>
</dbReference>
<dbReference type="InterPro" id="IPR011613">
    <property type="entry name" value="GH15-like"/>
</dbReference>
<evidence type="ECO:0000259" key="2">
    <source>
        <dbReference type="Pfam" id="PF00723"/>
    </source>
</evidence>
<protein>
    <submittedName>
        <fullName evidence="4">Glucoamylase</fullName>
    </submittedName>
</protein>
<dbReference type="GO" id="GO:0005975">
    <property type="term" value="P:carbohydrate metabolic process"/>
    <property type="evidence" value="ECO:0007669"/>
    <property type="project" value="InterPro"/>
</dbReference>
<feature type="chain" id="PRO_5021766698" evidence="1">
    <location>
        <begin position="32"/>
        <end position="800"/>
    </location>
</feature>
<organism evidence="4 5">
    <name type="scientific">Nitrospirillum amazonense</name>
    <dbReference type="NCBI Taxonomy" id="28077"/>
    <lineage>
        <taxon>Bacteria</taxon>
        <taxon>Pseudomonadati</taxon>
        <taxon>Pseudomonadota</taxon>
        <taxon>Alphaproteobacteria</taxon>
        <taxon>Rhodospirillales</taxon>
        <taxon>Azospirillaceae</taxon>
        <taxon>Nitrospirillum</taxon>
    </lineage>
</organism>
<dbReference type="InterPro" id="IPR011013">
    <property type="entry name" value="Gal_mutarotase_sf_dom"/>
</dbReference>
<dbReference type="EMBL" id="VITR01000019">
    <property type="protein sequence ID" value="TWB35748.1"/>
    <property type="molecule type" value="Genomic_DNA"/>
</dbReference>
<proteinExistence type="predicted"/>
<dbReference type="AlphaFoldDB" id="A0A560GP12"/>
<dbReference type="RefSeq" id="WP_145735840.1">
    <property type="nucleotide sequence ID" value="NZ_VITR01000019.1"/>
</dbReference>
<evidence type="ECO:0000313" key="5">
    <source>
        <dbReference type="Proteomes" id="UP000315751"/>
    </source>
</evidence>
<dbReference type="SUPFAM" id="SSF74650">
    <property type="entry name" value="Galactose mutarotase-like"/>
    <property type="match status" value="1"/>
</dbReference>
<sequence>MTNNKTMGRKRAAALMAVLLAGSMMGGAALAGVAPGAPGQAATGAYAGKTGIGTAYHAYDAQPGKAVPSRVWFSLAKGVVTETMYGLIHEVQLRELKFAIQGEGFLDVEDKDTDSTTSYLDVDAAGRPRSLAYKLVNKARNGKYEIEKQVFTDPAADTLMVRVTVRALKGGTVTPYLLVDPQMAGTGGGDKADVAEGALHAYEGNRHLVVKAAQGFKAVSVGFVGASDGLTQLQKAGKLDVDYTTTGDKAGNVALAGALAPVTGEATFDIVVGFGDSAKAADAAATATLKRGHDAVLAAYDAGWEGYQAKLAPLPDLAKVAMDGGKLLYASALVLKAQEDKTHPGALIASLSAPWGDTQKADKPETGYKAVWPRDFYQCAMALLALGDTDTPKAALNYLKTIQVGPKTPGNHGDGGWFLQKTHVDGTPEWVGVQLDQTAMPLMLAWRLWRNGVISDADVTALYHGMVKPAADFLVKGGTVGIGWNKETIRPPVTQQERWEEQAGNSPSTTAAVIAGLTVAAELADVAGDEAAVKRYYAAADKYSAGLEAATVTTNGQLAPKGSPVAGKGAGYYLRIAPTGQPNAHTPLAVRNGQQALTEDAYVDGGFLELVRYGVRAPSDPIIKASLAVLDDEALPENLRVKYTFHFAGDPTAYPGWRRYGNDGYGEDRATGANYAVSGTMTPTQRGRVWPLLTGERGHYELALAAAKAGGAKPAEIEAIRTTYVRALERFANQGLMIPEQVWDGVGSDGGRGYKAGAGTDSATPLAWAHAEYVKLLRSLHDGGVWDLYAPVAVRYATRP</sequence>
<reference evidence="4 5" key="1">
    <citation type="submission" date="2019-06" db="EMBL/GenBank/DDBJ databases">
        <title>Genomic Encyclopedia of Type Strains, Phase IV (KMG-V): Genome sequencing to study the core and pangenomes of soil and plant-associated prokaryotes.</title>
        <authorList>
            <person name="Whitman W."/>
        </authorList>
    </citation>
    <scope>NUCLEOTIDE SEQUENCE [LARGE SCALE GENOMIC DNA]</scope>
    <source>
        <strain evidence="4 5">BR 11622</strain>
    </source>
</reference>
<dbReference type="InterPro" id="IPR015220">
    <property type="entry name" value="Glucodextranase_N"/>
</dbReference>
<keyword evidence="5" id="KW-1185">Reference proteome</keyword>
<dbReference type="InterPro" id="IPR008928">
    <property type="entry name" value="6-hairpin_glycosidase_sf"/>
</dbReference>
<dbReference type="Pfam" id="PF09137">
    <property type="entry name" value="Glucodextran_N"/>
    <property type="match status" value="1"/>
</dbReference>
<accession>A0A560GP12</accession>
<dbReference type="Gene3D" id="1.50.10.10">
    <property type="match status" value="1"/>
</dbReference>
<dbReference type="GO" id="GO:0016757">
    <property type="term" value="F:glycosyltransferase activity"/>
    <property type="evidence" value="ECO:0007669"/>
    <property type="project" value="UniProtKB-ARBA"/>
</dbReference>
<evidence type="ECO:0000256" key="1">
    <source>
        <dbReference type="SAM" id="SignalP"/>
    </source>
</evidence>
<dbReference type="OrthoDB" id="9806081at2"/>
<dbReference type="CDD" id="cd07430">
    <property type="entry name" value="GH15_N"/>
    <property type="match status" value="1"/>
</dbReference>
<dbReference type="PANTHER" id="PTHR31616:SF0">
    <property type="entry name" value="GLUCAN 1,4-ALPHA-GLUCOSIDASE"/>
    <property type="match status" value="1"/>
</dbReference>
<dbReference type="Gene3D" id="2.70.98.10">
    <property type="match status" value="1"/>
</dbReference>
<dbReference type="GO" id="GO:0030246">
    <property type="term" value="F:carbohydrate binding"/>
    <property type="evidence" value="ECO:0007669"/>
    <property type="project" value="InterPro"/>
</dbReference>
<evidence type="ECO:0000313" key="4">
    <source>
        <dbReference type="EMBL" id="TWB35748.1"/>
    </source>
</evidence>
<dbReference type="PANTHER" id="PTHR31616">
    <property type="entry name" value="TREHALASE"/>
    <property type="match status" value="1"/>
</dbReference>